<accession>A0AAW0G1T3</accession>
<dbReference type="EC" id="5.2.1.8" evidence="5"/>
<dbReference type="Gene3D" id="2.60.120.340">
    <property type="entry name" value="Nucleoplasmin core domain"/>
    <property type="match status" value="1"/>
</dbReference>
<evidence type="ECO:0000313" key="9">
    <source>
        <dbReference type="EMBL" id="KAK7683005.1"/>
    </source>
</evidence>
<dbReference type="PIRSF" id="PIRSF001473">
    <property type="entry name" value="FK506-bp_FPR3"/>
    <property type="match status" value="1"/>
</dbReference>
<dbReference type="GO" id="GO:0003755">
    <property type="term" value="F:peptidyl-prolyl cis-trans isomerase activity"/>
    <property type="evidence" value="ECO:0007669"/>
    <property type="project" value="UniProtKB-KW"/>
</dbReference>
<keyword evidence="3 5" id="KW-0697">Rotamase</keyword>
<dbReference type="Pfam" id="PF00254">
    <property type="entry name" value="FKBP_C"/>
    <property type="match status" value="1"/>
</dbReference>
<sequence>MSNLIPISTYNLALAPFKPAAVHTEDYPVTVRLTLAAVDPEAVDDKEEPSTLRLLKRNNPFFGDDDSEEDSEEDELDLESESEEEEEAKPEPKKSNKKSKKEQKEEETVDIENSDDAESDEDPDDDVSEFVVCTLTPKIQFQQTIDLTICPDEQVYFVVTGSYPIHLVGNYIEHPADEDSEDEDEDDYDYDDEDDYDLTPDEDEVYGAPQYDLDDLEDESDIENKIEELVEDEQNGKKRSSPSNEESDSKKAKKANNKKDEKKQVQFTKELEQGPTGSTLVGDKEEAKEQPKSKKQLKKERQQQQKKEAEEAAAADKAEKDDKKPEAKKFPTKTLLGGVITEDRKIGKGQTAKSGNKVGIRYIGKLKNGKVFDKNTSGKPFVFGLGKGECIKGFDLGVTGMAVGGERRVVIPPKMGYGSQALPGLPANSELTFDIKLVSLK</sequence>
<evidence type="ECO:0000259" key="8">
    <source>
        <dbReference type="PROSITE" id="PS50059"/>
    </source>
</evidence>
<dbReference type="InterPro" id="IPR046357">
    <property type="entry name" value="PPIase_dom_sf"/>
</dbReference>
<dbReference type="InterPro" id="IPR023566">
    <property type="entry name" value="PPIase_Fpr3/Fpr4-like"/>
</dbReference>
<dbReference type="PROSITE" id="PS50059">
    <property type="entry name" value="FKBP_PPIASE"/>
    <property type="match status" value="1"/>
</dbReference>
<dbReference type="GO" id="GO:0005730">
    <property type="term" value="C:nucleolus"/>
    <property type="evidence" value="ECO:0007669"/>
    <property type="project" value="TreeGrafter"/>
</dbReference>
<evidence type="ECO:0000256" key="7">
    <source>
        <dbReference type="SAM" id="MobiDB-lite"/>
    </source>
</evidence>
<name>A0AAW0G1T3_9APHY</name>
<feature type="compositionally biased region" description="Acidic residues" evidence="7">
    <location>
        <begin position="63"/>
        <end position="88"/>
    </location>
</feature>
<dbReference type="AlphaFoldDB" id="A0AAW0G1T3"/>
<evidence type="ECO:0000256" key="5">
    <source>
        <dbReference type="PIRNR" id="PIRNR001473"/>
    </source>
</evidence>
<feature type="domain" description="PPIase FKBP-type" evidence="8">
    <location>
        <begin position="355"/>
        <end position="441"/>
    </location>
</feature>
<feature type="region of interest" description="Disordered" evidence="7">
    <location>
        <begin position="173"/>
        <end position="330"/>
    </location>
</feature>
<evidence type="ECO:0000256" key="2">
    <source>
        <dbReference type="ARBA" id="ARBA00007838"/>
    </source>
</evidence>
<comment type="caution">
    <text evidence="9">The sequence shown here is derived from an EMBL/GenBank/DDBJ whole genome shotgun (WGS) entry which is preliminary data.</text>
</comment>
<dbReference type="Pfam" id="PF17800">
    <property type="entry name" value="NPL"/>
    <property type="match status" value="1"/>
</dbReference>
<feature type="compositionally biased region" description="Acidic residues" evidence="7">
    <location>
        <begin position="176"/>
        <end position="205"/>
    </location>
</feature>
<feature type="compositionally biased region" description="Basic and acidic residues" evidence="7">
    <location>
        <begin position="282"/>
        <end position="292"/>
    </location>
</feature>
<dbReference type="GO" id="GO:0000785">
    <property type="term" value="C:chromatin"/>
    <property type="evidence" value="ECO:0007669"/>
    <property type="project" value="TreeGrafter"/>
</dbReference>
<feature type="compositionally biased region" description="Basic and acidic residues" evidence="7">
    <location>
        <begin position="257"/>
        <end position="272"/>
    </location>
</feature>
<dbReference type="InterPro" id="IPR001179">
    <property type="entry name" value="PPIase_FKBP_dom"/>
</dbReference>
<comment type="catalytic activity">
    <reaction evidence="1 5 6">
        <text>[protein]-peptidylproline (omega=180) = [protein]-peptidylproline (omega=0)</text>
        <dbReference type="Rhea" id="RHEA:16237"/>
        <dbReference type="Rhea" id="RHEA-COMP:10747"/>
        <dbReference type="Rhea" id="RHEA-COMP:10748"/>
        <dbReference type="ChEBI" id="CHEBI:83833"/>
        <dbReference type="ChEBI" id="CHEBI:83834"/>
        <dbReference type="EC" id="5.2.1.8"/>
    </reaction>
</comment>
<feature type="compositionally biased region" description="Basic and acidic residues" evidence="7">
    <location>
        <begin position="299"/>
        <end position="329"/>
    </location>
</feature>
<dbReference type="InterPro" id="IPR041232">
    <property type="entry name" value="NPL"/>
</dbReference>
<proteinExistence type="inferred from homology"/>
<evidence type="ECO:0000256" key="6">
    <source>
        <dbReference type="PROSITE-ProRule" id="PRU00277"/>
    </source>
</evidence>
<gene>
    <name evidence="9" type="primary">FPR3</name>
    <name evidence="9" type="ORF">QCA50_014038</name>
</gene>
<comment type="similarity">
    <text evidence="2">Belongs to the FKBP-type PPIase family. FKBP3/4 subfamily.</text>
</comment>
<dbReference type="SUPFAM" id="SSF54534">
    <property type="entry name" value="FKBP-like"/>
    <property type="match status" value="1"/>
</dbReference>
<dbReference type="Gene3D" id="3.10.50.40">
    <property type="match status" value="1"/>
</dbReference>
<reference evidence="9 10" key="1">
    <citation type="submission" date="2022-09" db="EMBL/GenBank/DDBJ databases">
        <authorList>
            <person name="Palmer J.M."/>
        </authorList>
    </citation>
    <scope>NUCLEOTIDE SEQUENCE [LARGE SCALE GENOMIC DNA]</scope>
    <source>
        <strain evidence="9 10">DSM 7382</strain>
    </source>
</reference>
<dbReference type="EMBL" id="JASBNA010000033">
    <property type="protein sequence ID" value="KAK7683005.1"/>
    <property type="molecule type" value="Genomic_DNA"/>
</dbReference>
<feature type="region of interest" description="Disordered" evidence="7">
    <location>
        <begin position="41"/>
        <end position="126"/>
    </location>
</feature>
<evidence type="ECO:0000256" key="1">
    <source>
        <dbReference type="ARBA" id="ARBA00000971"/>
    </source>
</evidence>
<feature type="compositionally biased region" description="Acidic residues" evidence="7">
    <location>
        <begin position="105"/>
        <end position="126"/>
    </location>
</feature>
<evidence type="ECO:0000256" key="4">
    <source>
        <dbReference type="ARBA" id="ARBA00023235"/>
    </source>
</evidence>
<dbReference type="Proteomes" id="UP001385951">
    <property type="component" value="Unassembled WGS sequence"/>
</dbReference>
<dbReference type="PANTHER" id="PTHR43811">
    <property type="entry name" value="FKBP-TYPE PEPTIDYL-PROLYL CIS-TRANS ISOMERASE FKPA"/>
    <property type="match status" value="1"/>
</dbReference>
<evidence type="ECO:0000256" key="3">
    <source>
        <dbReference type="ARBA" id="ARBA00023110"/>
    </source>
</evidence>
<evidence type="ECO:0000313" key="10">
    <source>
        <dbReference type="Proteomes" id="UP001385951"/>
    </source>
</evidence>
<protein>
    <recommendedName>
        <fullName evidence="5">FK506-binding protein</fullName>
        <ecNumber evidence="5">5.2.1.8</ecNumber>
    </recommendedName>
</protein>
<keyword evidence="4 5" id="KW-0413">Isomerase</keyword>
<feature type="compositionally biased region" description="Acidic residues" evidence="7">
    <location>
        <begin position="212"/>
        <end position="221"/>
    </location>
</feature>
<organism evidence="9 10">
    <name type="scientific">Cerrena zonata</name>
    <dbReference type="NCBI Taxonomy" id="2478898"/>
    <lineage>
        <taxon>Eukaryota</taxon>
        <taxon>Fungi</taxon>
        <taxon>Dikarya</taxon>
        <taxon>Basidiomycota</taxon>
        <taxon>Agaricomycotina</taxon>
        <taxon>Agaricomycetes</taxon>
        <taxon>Polyporales</taxon>
        <taxon>Cerrenaceae</taxon>
        <taxon>Cerrena</taxon>
    </lineage>
</organism>
<keyword evidence="10" id="KW-1185">Reference proteome</keyword>
<dbReference type="PANTHER" id="PTHR43811:SF19">
    <property type="entry name" value="39 KDA FK506-BINDING NUCLEAR PROTEIN"/>
    <property type="match status" value="1"/>
</dbReference>